<organism evidence="1 2">
    <name type="scientific">Faecalibacterium langellae</name>
    <dbReference type="NCBI Taxonomy" id="3435293"/>
    <lineage>
        <taxon>Bacteria</taxon>
        <taxon>Bacillati</taxon>
        <taxon>Bacillota</taxon>
        <taxon>Clostridia</taxon>
        <taxon>Eubacteriales</taxon>
        <taxon>Oscillospiraceae</taxon>
        <taxon>Faecalibacterium</taxon>
    </lineage>
</organism>
<dbReference type="EMBL" id="NMTR01000021">
    <property type="protein sequence ID" value="PDX60569.1"/>
    <property type="molecule type" value="Genomic_DNA"/>
</dbReference>
<protein>
    <submittedName>
        <fullName evidence="1">Uncharacterized protein</fullName>
    </submittedName>
</protein>
<evidence type="ECO:0000313" key="1">
    <source>
        <dbReference type="EMBL" id="PDX60569.1"/>
    </source>
</evidence>
<name>A0ACC9CXU1_9FIRM</name>
<reference evidence="1 2" key="1">
    <citation type="journal article" date="2017" name="Front. Microbiol.">
        <title>New Insights into the Diversity of the Genus Faecalibacterium.</title>
        <authorList>
            <person name="Benevides L."/>
            <person name="Burman S."/>
            <person name="Martin R."/>
            <person name="Robert V."/>
            <person name="Thomas M."/>
            <person name="Miquel S."/>
            <person name="Chain F."/>
            <person name="Sokol H."/>
            <person name="Bermudez-Humaran L.G."/>
            <person name="Morrison M."/>
            <person name="Langella P."/>
            <person name="Azevedo V.A."/>
            <person name="Chatel J.M."/>
            <person name="Soares S."/>
        </authorList>
    </citation>
    <scope>NUCLEOTIDE SEQUENCE [LARGE SCALE GENOMIC DNA]</scope>
    <source>
        <strain evidence="2">CNCM I-4541</strain>
    </source>
</reference>
<accession>A0ACC9CXU1</accession>
<gene>
    <name evidence="1" type="ORF">CGS49_11330</name>
</gene>
<keyword evidence="2" id="KW-1185">Reference proteome</keyword>
<evidence type="ECO:0000313" key="2">
    <source>
        <dbReference type="Proteomes" id="UP000220959"/>
    </source>
</evidence>
<comment type="caution">
    <text evidence="1">The sequence shown here is derived from an EMBL/GenBank/DDBJ whole genome shotgun (WGS) entry which is preliminary data.</text>
</comment>
<dbReference type="Proteomes" id="UP000220959">
    <property type="component" value="Unassembled WGS sequence"/>
</dbReference>
<sequence length="70" mass="7679">MGKKNEAARMLANLNGPWSNAACMGYCLIAMRRANLRPGAQRRVLMVLEQCFDDVSVEDAEKAGYANTEG</sequence>
<proteinExistence type="predicted"/>